<dbReference type="GeneID" id="66566551"/>
<accession>A0A2K8QTB7</accession>
<organism evidence="1 2">
    <name type="scientific">Dickeya fangzhongdai</name>
    <dbReference type="NCBI Taxonomy" id="1778540"/>
    <lineage>
        <taxon>Bacteria</taxon>
        <taxon>Pseudomonadati</taxon>
        <taxon>Pseudomonadota</taxon>
        <taxon>Gammaproteobacteria</taxon>
        <taxon>Enterobacterales</taxon>
        <taxon>Pectobacteriaceae</taxon>
        <taxon>Dickeya</taxon>
    </lineage>
</organism>
<gene>
    <name evidence="1" type="ORF">CVE23_19745</name>
</gene>
<sequence>MAGHRLLSSLDVKDRVPGVTSALIGVSGCFCLRNIEKNQPAVDGGLTKGRRLLPESINAARR</sequence>
<evidence type="ECO:0000313" key="2">
    <source>
        <dbReference type="Proteomes" id="UP000231901"/>
    </source>
</evidence>
<dbReference type="PROSITE" id="PS51257">
    <property type="entry name" value="PROKAR_LIPOPROTEIN"/>
    <property type="match status" value="1"/>
</dbReference>
<dbReference type="EMBL" id="CP025003">
    <property type="protein sequence ID" value="ATZ96010.1"/>
    <property type="molecule type" value="Genomic_DNA"/>
</dbReference>
<evidence type="ECO:0000313" key="1">
    <source>
        <dbReference type="EMBL" id="ATZ96010.1"/>
    </source>
</evidence>
<reference evidence="2" key="1">
    <citation type="journal article" date="2018" name="Genome Announc.">
        <title>Complete genome sequence of a Dickeya fangzhongdai type strain causing bleeding canker of pear tree trunks.</title>
        <authorList>
            <person name="Zhao Y."/>
            <person name="Tian Y."/>
            <person name="Li X."/>
            <person name="Hu B."/>
        </authorList>
    </citation>
    <scope>NUCLEOTIDE SEQUENCE [LARGE SCALE GENOMIC DNA]</scope>
    <source>
        <strain evidence="2">DSM 101947</strain>
    </source>
</reference>
<dbReference type="AlphaFoldDB" id="A0A2K8QTB7"/>
<proteinExistence type="predicted"/>
<protein>
    <submittedName>
        <fullName evidence="1">Uncharacterized protein</fullName>
    </submittedName>
</protein>
<dbReference type="Proteomes" id="UP000231901">
    <property type="component" value="Chromosome"/>
</dbReference>
<name>A0A2K8QTB7_9GAMM</name>
<dbReference type="KEGG" id="dfn:CVE23_19745"/>
<dbReference type="RefSeq" id="WP_038920347.1">
    <property type="nucleotide sequence ID" value="NZ_BMJF01000005.1"/>
</dbReference>
<keyword evidence="2" id="KW-1185">Reference proteome</keyword>